<name>A0AAD9GTR7_9STRA</name>
<sequence>MRIYCVHEEGGGLHVDINEDKSEGSGHKQLKYLESAALFGKEETKEDDKEKWMTERDVLEGVSDLNDDKLPKISS</sequence>
<organism evidence="1 2">
    <name type="scientific">Phytophthora citrophthora</name>
    <dbReference type="NCBI Taxonomy" id="4793"/>
    <lineage>
        <taxon>Eukaryota</taxon>
        <taxon>Sar</taxon>
        <taxon>Stramenopiles</taxon>
        <taxon>Oomycota</taxon>
        <taxon>Peronosporomycetes</taxon>
        <taxon>Peronosporales</taxon>
        <taxon>Peronosporaceae</taxon>
        <taxon>Phytophthora</taxon>
    </lineage>
</organism>
<dbReference type="AlphaFoldDB" id="A0AAD9GTR7"/>
<accession>A0AAD9GTR7</accession>
<reference evidence="1" key="1">
    <citation type="submission" date="2023-08" db="EMBL/GenBank/DDBJ databases">
        <title>Reference Genome Resource for the Citrus Pathogen Phytophthora citrophthora.</title>
        <authorList>
            <person name="Moller H."/>
            <person name="Coetzee B."/>
            <person name="Rose L.J."/>
            <person name="Van Niekerk J.M."/>
        </authorList>
    </citation>
    <scope>NUCLEOTIDE SEQUENCE</scope>
    <source>
        <strain evidence="1">STE-U-9442</strain>
    </source>
</reference>
<protein>
    <submittedName>
        <fullName evidence="1">Uncharacterized protein</fullName>
    </submittedName>
</protein>
<proteinExistence type="predicted"/>
<evidence type="ECO:0000313" key="2">
    <source>
        <dbReference type="Proteomes" id="UP001259832"/>
    </source>
</evidence>
<dbReference type="Proteomes" id="UP001259832">
    <property type="component" value="Unassembled WGS sequence"/>
</dbReference>
<gene>
    <name evidence="1" type="ORF">P3T76_004414</name>
</gene>
<evidence type="ECO:0000313" key="1">
    <source>
        <dbReference type="EMBL" id="KAK1944502.1"/>
    </source>
</evidence>
<dbReference type="EMBL" id="JASMQC010000006">
    <property type="protein sequence ID" value="KAK1944502.1"/>
    <property type="molecule type" value="Genomic_DNA"/>
</dbReference>
<keyword evidence="2" id="KW-1185">Reference proteome</keyword>
<comment type="caution">
    <text evidence="1">The sequence shown here is derived from an EMBL/GenBank/DDBJ whole genome shotgun (WGS) entry which is preliminary data.</text>
</comment>